<feature type="compositionally biased region" description="Polar residues" evidence="6">
    <location>
        <begin position="66"/>
        <end position="79"/>
    </location>
</feature>
<dbReference type="Pfam" id="PF06916">
    <property type="entry name" value="FAM210A-B_dom"/>
    <property type="match status" value="1"/>
</dbReference>
<evidence type="ECO:0000256" key="3">
    <source>
        <dbReference type="ARBA" id="ARBA00022989"/>
    </source>
</evidence>
<dbReference type="GeneID" id="113394313"/>
<evidence type="ECO:0000256" key="1">
    <source>
        <dbReference type="ARBA" id="ARBA00004167"/>
    </source>
</evidence>
<keyword evidence="4" id="KW-0175">Coiled coil</keyword>
<dbReference type="PANTHER" id="PTHR21377">
    <property type="entry name" value="PROTEIN FAM210B, MITOCHONDRIAL"/>
    <property type="match status" value="1"/>
</dbReference>
<feature type="domain" description="DUF1279" evidence="8">
    <location>
        <begin position="89"/>
        <end position="175"/>
    </location>
</feature>
<dbReference type="OrthoDB" id="5874039at2759"/>
<evidence type="ECO:0000256" key="2">
    <source>
        <dbReference type="ARBA" id="ARBA00022692"/>
    </source>
</evidence>
<dbReference type="RefSeq" id="XP_026487364.1">
    <property type="nucleotide sequence ID" value="XM_026631579.2"/>
</dbReference>
<keyword evidence="9" id="KW-1185">Reference proteome</keyword>
<evidence type="ECO:0000256" key="5">
    <source>
        <dbReference type="ARBA" id="ARBA00023136"/>
    </source>
</evidence>
<dbReference type="InterPro" id="IPR009688">
    <property type="entry name" value="FAM210A/B-like_dom"/>
</dbReference>
<comment type="subcellular location">
    <subcellularLocation>
        <location evidence="1">Membrane</location>
        <topology evidence="1">Single-pass membrane protein</topology>
    </subcellularLocation>
</comment>
<protein>
    <submittedName>
        <fullName evidence="10">Uncharacterized protein C18orf19 homolog A</fullName>
    </submittedName>
</protein>
<keyword evidence="3 7" id="KW-1133">Transmembrane helix</keyword>
<feature type="region of interest" description="Disordered" evidence="6">
    <location>
        <begin position="66"/>
        <end position="85"/>
    </location>
</feature>
<evidence type="ECO:0000256" key="7">
    <source>
        <dbReference type="SAM" id="Phobius"/>
    </source>
</evidence>
<dbReference type="OMA" id="NESKQHY"/>
<evidence type="ECO:0000313" key="10">
    <source>
        <dbReference type="RefSeq" id="XP_026487364.1"/>
    </source>
</evidence>
<organism evidence="9 10">
    <name type="scientific">Vanessa tameamea</name>
    <name type="common">Kamehameha butterfly</name>
    <dbReference type="NCBI Taxonomy" id="334116"/>
    <lineage>
        <taxon>Eukaryota</taxon>
        <taxon>Metazoa</taxon>
        <taxon>Ecdysozoa</taxon>
        <taxon>Arthropoda</taxon>
        <taxon>Hexapoda</taxon>
        <taxon>Insecta</taxon>
        <taxon>Pterygota</taxon>
        <taxon>Neoptera</taxon>
        <taxon>Endopterygota</taxon>
        <taxon>Lepidoptera</taxon>
        <taxon>Glossata</taxon>
        <taxon>Ditrysia</taxon>
        <taxon>Papilionoidea</taxon>
        <taxon>Nymphalidae</taxon>
        <taxon>Nymphalinae</taxon>
        <taxon>Vanessa</taxon>
    </lineage>
</organism>
<name>A0A8B8HR90_VANTA</name>
<evidence type="ECO:0000259" key="8">
    <source>
        <dbReference type="Pfam" id="PF06916"/>
    </source>
</evidence>
<evidence type="ECO:0000313" key="9">
    <source>
        <dbReference type="Proteomes" id="UP001652626"/>
    </source>
</evidence>
<sequence>MALSFRVLYKNNIYFQNITKPVKWNIKKNHPIRYLCNGIRCQNNIKGSALLIERELSTLYKPFRSCTTQSSKTTNNPPQDSEKKPGVIQRFKQMYKDYWYVLLPVHMTTSVIWFGGFYFFVRSGVDVIGLLETVGISEKLLSPLKESSAGYFALALALYKLVTPLRYAVTVGGTTYAINRLTAIGWIRPVPSRERMKVIFQEQKDNIQDKFNESKQHYQTQLKEKGTHVMDEMRRYKTEMRNIKNKVKKM</sequence>
<evidence type="ECO:0000256" key="6">
    <source>
        <dbReference type="SAM" id="MobiDB-lite"/>
    </source>
</evidence>
<evidence type="ECO:0000256" key="4">
    <source>
        <dbReference type="ARBA" id="ARBA00023054"/>
    </source>
</evidence>
<dbReference type="Proteomes" id="UP001652626">
    <property type="component" value="Chromosome 4"/>
</dbReference>
<dbReference type="PANTHER" id="PTHR21377:SF1">
    <property type="entry name" value="PROTEIN FAM210A"/>
    <property type="match status" value="1"/>
</dbReference>
<feature type="transmembrane region" description="Helical" evidence="7">
    <location>
        <begin position="98"/>
        <end position="121"/>
    </location>
</feature>
<keyword evidence="5 7" id="KW-0472">Membrane</keyword>
<dbReference type="GO" id="GO:0016020">
    <property type="term" value="C:membrane"/>
    <property type="evidence" value="ECO:0007669"/>
    <property type="project" value="UniProtKB-SubCell"/>
</dbReference>
<proteinExistence type="predicted"/>
<dbReference type="AlphaFoldDB" id="A0A8B8HR90"/>
<accession>A0A8B8HR90</accession>
<dbReference type="GO" id="GO:0005739">
    <property type="term" value="C:mitochondrion"/>
    <property type="evidence" value="ECO:0007669"/>
    <property type="project" value="TreeGrafter"/>
</dbReference>
<gene>
    <name evidence="10" type="primary">LOC113394313</name>
</gene>
<keyword evidence="2 7" id="KW-0812">Transmembrane</keyword>
<dbReference type="InterPro" id="IPR045866">
    <property type="entry name" value="FAM210A/B-like"/>
</dbReference>
<reference evidence="10" key="1">
    <citation type="submission" date="2025-08" db="UniProtKB">
        <authorList>
            <consortium name="RefSeq"/>
        </authorList>
    </citation>
    <scope>IDENTIFICATION</scope>
    <source>
        <tissue evidence="10">Whole body</tissue>
    </source>
</reference>